<organism evidence="3 4">
    <name type="scientific">Suillus placidus</name>
    <dbReference type="NCBI Taxonomy" id="48579"/>
    <lineage>
        <taxon>Eukaryota</taxon>
        <taxon>Fungi</taxon>
        <taxon>Dikarya</taxon>
        <taxon>Basidiomycota</taxon>
        <taxon>Agaricomycotina</taxon>
        <taxon>Agaricomycetes</taxon>
        <taxon>Agaricomycetidae</taxon>
        <taxon>Boletales</taxon>
        <taxon>Suillineae</taxon>
        <taxon>Suillaceae</taxon>
        <taxon>Suillus</taxon>
    </lineage>
</organism>
<dbReference type="PANTHER" id="PTHR10622:SF10">
    <property type="entry name" value="HET DOMAIN-CONTAINING PROTEIN"/>
    <property type="match status" value="1"/>
</dbReference>
<feature type="compositionally biased region" description="Low complexity" evidence="1">
    <location>
        <begin position="12"/>
        <end position="22"/>
    </location>
</feature>
<dbReference type="PANTHER" id="PTHR10622">
    <property type="entry name" value="HET DOMAIN-CONTAINING PROTEIN"/>
    <property type="match status" value="1"/>
</dbReference>
<comment type="caution">
    <text evidence="3">The sequence shown here is derived from an EMBL/GenBank/DDBJ whole genome shotgun (WGS) entry which is preliminary data.</text>
</comment>
<evidence type="ECO:0000313" key="3">
    <source>
        <dbReference type="EMBL" id="KAG1768075.1"/>
    </source>
</evidence>
<feature type="region of interest" description="Disordered" evidence="1">
    <location>
        <begin position="1"/>
        <end position="143"/>
    </location>
</feature>
<dbReference type="Pfam" id="PF06985">
    <property type="entry name" value="HET"/>
    <property type="match status" value="1"/>
</dbReference>
<evidence type="ECO:0000259" key="2">
    <source>
        <dbReference type="Pfam" id="PF06985"/>
    </source>
</evidence>
<feature type="compositionally biased region" description="Basic and acidic residues" evidence="1">
    <location>
        <begin position="615"/>
        <end position="654"/>
    </location>
</feature>
<dbReference type="AlphaFoldDB" id="A0A9P6ZKV8"/>
<feature type="domain" description="Heterokaryon incompatibility" evidence="2">
    <location>
        <begin position="222"/>
        <end position="313"/>
    </location>
</feature>
<proteinExistence type="predicted"/>
<protein>
    <recommendedName>
        <fullName evidence="2">Heterokaryon incompatibility domain-containing protein</fullName>
    </recommendedName>
</protein>
<dbReference type="Proteomes" id="UP000714275">
    <property type="component" value="Unassembled WGS sequence"/>
</dbReference>
<reference evidence="3" key="1">
    <citation type="journal article" date="2020" name="New Phytol.">
        <title>Comparative genomics reveals dynamic genome evolution in host specialist ectomycorrhizal fungi.</title>
        <authorList>
            <person name="Lofgren L.A."/>
            <person name="Nguyen N.H."/>
            <person name="Vilgalys R."/>
            <person name="Ruytinx J."/>
            <person name="Liao H.L."/>
            <person name="Branco S."/>
            <person name="Kuo A."/>
            <person name="LaButti K."/>
            <person name="Lipzen A."/>
            <person name="Andreopoulos W."/>
            <person name="Pangilinan J."/>
            <person name="Riley R."/>
            <person name="Hundley H."/>
            <person name="Na H."/>
            <person name="Barry K."/>
            <person name="Grigoriev I.V."/>
            <person name="Stajich J.E."/>
            <person name="Kennedy P.G."/>
        </authorList>
    </citation>
    <scope>NUCLEOTIDE SEQUENCE</scope>
    <source>
        <strain evidence="3">DOB743</strain>
    </source>
</reference>
<feature type="region of interest" description="Disordered" evidence="1">
    <location>
        <begin position="587"/>
        <end position="654"/>
    </location>
</feature>
<name>A0A9P6ZKV8_9AGAM</name>
<sequence>MGIDKAGKKSSRFNFIRRSSSRTTDDSATQELEAPVDGTEDDSTPAPEGAQGEETRGLQDEPNSQDQTNAQDQTDAQDELPRQDPLPIVTESPEDESLRQDSLPIMTESPQEEAEMQFMSPSSDTPAQELASTAVDADRADSPVEDPEVTLKHLQETFQDIIDDKLANIPHRLIDTHSGILYTSDDLEGIFKESEEYQRLSENLLSTSVSKLQRKVNGFFRYAMLSHKWASAKDEPQYWQIKGSVYEMNAPREIRKLQQFCTTSKREGYRWAWSDTCCIDKTNNAELQESIISMFSWYKESAITIVYLADVSDISQLKDSQWFKRGWTLQELLAPQFIKFYKQDWQPLIDSDRNHKDELLTILHDITHIDIDNLKLFQPGVDNVKKRLSWVGTRTTKKIEDIAYCLMGIFGIHMPVMYGEKHNAFVRLQKEIMALTDDLSLFDWLGESSTLHSYFAAHPRCFMTPSYDARQDSTSPKFEFRLLKTSKRITSGLSSSALKLVKDVLSNPPHGRFIANGRMSMPFFVHEVVTLVPNQNKPGIFSYLVKAEGLSELEVIVTQQLAPLYGKSVAAKYRIVRMWDKSLIQRQGSTGAEAPDTLTADNPDSPDPPTTEGSPKQETDKEKEKENEKDKEKEKDKGKGKDKEKEKDKDKESWVGRSKEFVTDFVADMVTQSTAAALIRRLQEPFVAQLLCSSGDKQPWRRVGTTTRVIAHASSGSVNFRALENVIVH</sequence>
<accession>A0A9P6ZKV8</accession>
<keyword evidence="4" id="KW-1185">Reference proteome</keyword>
<dbReference type="OrthoDB" id="674604at2759"/>
<gene>
    <name evidence="3" type="ORF">EV702DRAFT_740130</name>
</gene>
<dbReference type="InterPro" id="IPR010730">
    <property type="entry name" value="HET"/>
</dbReference>
<evidence type="ECO:0000313" key="4">
    <source>
        <dbReference type="Proteomes" id="UP000714275"/>
    </source>
</evidence>
<feature type="compositionally biased region" description="Low complexity" evidence="1">
    <location>
        <begin position="65"/>
        <end position="74"/>
    </location>
</feature>
<dbReference type="EMBL" id="JABBWD010000081">
    <property type="protein sequence ID" value="KAG1768075.1"/>
    <property type="molecule type" value="Genomic_DNA"/>
</dbReference>
<evidence type="ECO:0000256" key="1">
    <source>
        <dbReference type="SAM" id="MobiDB-lite"/>
    </source>
</evidence>